<dbReference type="GO" id="GO:0004185">
    <property type="term" value="F:serine-type carboxypeptidase activity"/>
    <property type="evidence" value="ECO:0007669"/>
    <property type="project" value="InterPro"/>
</dbReference>
<keyword evidence="2" id="KW-0378">Hydrolase</keyword>
<evidence type="ECO:0000313" key="4">
    <source>
        <dbReference type="EMBL" id="KFI91002.1"/>
    </source>
</evidence>
<dbReference type="GO" id="GO:0006508">
    <property type="term" value="P:proteolysis"/>
    <property type="evidence" value="ECO:0007669"/>
    <property type="project" value="InterPro"/>
</dbReference>
<protein>
    <submittedName>
        <fullName evidence="4">D-Ala-D-Ala carboxypeptidase 3 family protein</fullName>
    </submittedName>
</protein>
<dbReference type="SUPFAM" id="SSF56601">
    <property type="entry name" value="beta-lactamase/transpeptidase-like"/>
    <property type="match status" value="1"/>
</dbReference>
<feature type="region of interest" description="Disordered" evidence="3">
    <location>
        <begin position="256"/>
        <end position="276"/>
    </location>
</feature>
<dbReference type="GO" id="GO:0000270">
    <property type="term" value="P:peptidoglycan metabolic process"/>
    <property type="evidence" value="ECO:0007669"/>
    <property type="project" value="TreeGrafter"/>
</dbReference>
<sequence>MVSKAKSGKRQYPSFRRIRAGRRLTVLLSCMITVALFVGYCIADITDIIPGPLTLQPVAETSFPAPVHAKTGGNIVAELDRGKSIDSTQAANLMNELLAAEGVGQDVSVIIEDAQGHTAAEHEADTPREPASTMKTLTALAASTKLNMASTLDTQTFISSDDNGTVVTLKGNGDMLLSAGESDPDHINGRAGLATLAQATAAALAQRGIDTVALHYDDTLFGDQRIPQGLSDGTSVLSEYTTYYTPISAMAIDGGRQYSDAAPAPSDPDDSAGYPELSQHTALDAAQQFAQLMQANGITVTGESTAASAPSGTSSVASVSSATLAEILAYTLRHSDNTLAEEFGRLVALADTNATNDPQGAAKAVRTQLESLGLNTNGLTMADCSGLSPGSQLTVRMLAAVQQHNLSEGSGASAAEGLSITGLVGTAADRYTDDKVAGLIRVKTGSLEQVTSMTGNISRTNGGALAFAVVVNNPADYEAARSAINMFITKLADL</sequence>
<dbReference type="AlphaFoldDB" id="A0A087D652"/>
<dbReference type="PANTHER" id="PTHR30023:SF0">
    <property type="entry name" value="PENICILLIN-SENSITIVE CARBOXYPEPTIDASE A"/>
    <property type="match status" value="1"/>
</dbReference>
<accession>A0A087D652</accession>
<comment type="similarity">
    <text evidence="1">Belongs to the peptidase S13 family.</text>
</comment>
<evidence type="ECO:0000256" key="1">
    <source>
        <dbReference type="ARBA" id="ARBA00006096"/>
    </source>
</evidence>
<dbReference type="RefSeq" id="WP_033892014.1">
    <property type="nucleotide sequence ID" value="NZ_JDUT01000019.1"/>
</dbReference>
<dbReference type="InterPro" id="IPR012338">
    <property type="entry name" value="Beta-lactam/transpept-like"/>
</dbReference>
<comment type="caution">
    <text evidence="4">The sequence shown here is derived from an EMBL/GenBank/DDBJ whole genome shotgun (WGS) entry which is preliminary data.</text>
</comment>
<dbReference type="Pfam" id="PF02113">
    <property type="entry name" value="Peptidase_S13"/>
    <property type="match status" value="2"/>
</dbReference>
<dbReference type="InterPro" id="IPR000667">
    <property type="entry name" value="Peptidase_S13"/>
</dbReference>
<dbReference type="Proteomes" id="UP000029066">
    <property type="component" value="Unassembled WGS sequence"/>
</dbReference>
<dbReference type="EMBL" id="JGZN01000018">
    <property type="protein sequence ID" value="KFI91002.1"/>
    <property type="molecule type" value="Genomic_DNA"/>
</dbReference>
<keyword evidence="4" id="KW-0121">Carboxypeptidase</keyword>
<name>A0A087D652_9BIFI</name>
<proteinExistence type="inferred from homology"/>
<gene>
    <name evidence="4" type="ORF">BISA_1981</name>
</gene>
<evidence type="ECO:0000256" key="3">
    <source>
        <dbReference type="SAM" id="MobiDB-lite"/>
    </source>
</evidence>
<dbReference type="OrthoDB" id="56883at2"/>
<keyword evidence="4" id="KW-0645">Protease</keyword>
<dbReference type="PRINTS" id="PR00922">
    <property type="entry name" value="DADACBPTASE3"/>
</dbReference>
<dbReference type="STRING" id="1437607.BISA_1981"/>
<evidence type="ECO:0000313" key="5">
    <source>
        <dbReference type="Proteomes" id="UP000029066"/>
    </source>
</evidence>
<organism evidence="4 5">
    <name type="scientific">Bifidobacterium saguini DSM 23967</name>
    <dbReference type="NCBI Taxonomy" id="1437607"/>
    <lineage>
        <taxon>Bacteria</taxon>
        <taxon>Bacillati</taxon>
        <taxon>Actinomycetota</taxon>
        <taxon>Actinomycetes</taxon>
        <taxon>Bifidobacteriales</taxon>
        <taxon>Bifidobacteriaceae</taxon>
        <taxon>Bifidobacterium</taxon>
    </lineage>
</organism>
<dbReference type="Gene3D" id="3.40.710.10">
    <property type="entry name" value="DD-peptidase/beta-lactamase superfamily"/>
    <property type="match status" value="2"/>
</dbReference>
<reference evidence="4 5" key="1">
    <citation type="submission" date="2014-03" db="EMBL/GenBank/DDBJ databases">
        <title>Genomics of Bifidobacteria.</title>
        <authorList>
            <person name="Ventura M."/>
            <person name="Milani C."/>
            <person name="Lugli G.A."/>
        </authorList>
    </citation>
    <scope>NUCLEOTIDE SEQUENCE [LARGE SCALE GENOMIC DNA]</scope>
    <source>
        <strain evidence="4 5">DSM 23967</strain>
    </source>
</reference>
<dbReference type="PANTHER" id="PTHR30023">
    <property type="entry name" value="D-ALANYL-D-ALANINE CARBOXYPEPTIDASE"/>
    <property type="match status" value="1"/>
</dbReference>
<evidence type="ECO:0000256" key="2">
    <source>
        <dbReference type="ARBA" id="ARBA00022801"/>
    </source>
</evidence>